<evidence type="ECO:0000313" key="6">
    <source>
        <dbReference type="EMBL" id="SCM82859.1"/>
    </source>
</evidence>
<keyword evidence="1 6" id="KW-0436">Ligase</keyword>
<dbReference type="Gene3D" id="3.30.1490.20">
    <property type="entry name" value="ATP-grasp fold, A domain"/>
    <property type="match status" value="1"/>
</dbReference>
<dbReference type="InterPro" id="IPR052032">
    <property type="entry name" value="ATP-dep_AA_Ligase"/>
</dbReference>
<dbReference type="AlphaFoldDB" id="A0A212LZN0"/>
<dbReference type="PROSITE" id="PS50975">
    <property type="entry name" value="ATP_GRASP"/>
    <property type="match status" value="1"/>
</dbReference>
<dbReference type="PANTHER" id="PTHR43585">
    <property type="entry name" value="FUMIPYRROLE BIOSYNTHESIS PROTEIN C"/>
    <property type="match status" value="1"/>
</dbReference>
<dbReference type="GO" id="GO:0005524">
    <property type="term" value="F:ATP binding"/>
    <property type="evidence" value="ECO:0007669"/>
    <property type="project" value="UniProtKB-UniRule"/>
</dbReference>
<dbReference type="Gene3D" id="3.30.470.20">
    <property type="entry name" value="ATP-grasp fold, B domain"/>
    <property type="match status" value="1"/>
</dbReference>
<protein>
    <submittedName>
        <fullName evidence="6">ATP-dependent carboxylate-amine ligase domain protein ATP-grasp</fullName>
    </submittedName>
</protein>
<evidence type="ECO:0000256" key="3">
    <source>
        <dbReference type="ARBA" id="ARBA00022840"/>
    </source>
</evidence>
<dbReference type="Pfam" id="PF13535">
    <property type="entry name" value="ATP-grasp_4"/>
    <property type="match status" value="1"/>
</dbReference>
<dbReference type="GO" id="GO:0016874">
    <property type="term" value="F:ligase activity"/>
    <property type="evidence" value="ECO:0007669"/>
    <property type="project" value="UniProtKB-KW"/>
</dbReference>
<keyword evidence="2 4" id="KW-0547">Nucleotide-binding</keyword>
<evidence type="ECO:0000259" key="5">
    <source>
        <dbReference type="PROSITE" id="PS50975"/>
    </source>
</evidence>
<keyword evidence="3 4" id="KW-0067">ATP-binding</keyword>
<dbReference type="InterPro" id="IPR011761">
    <property type="entry name" value="ATP-grasp"/>
</dbReference>
<dbReference type="EMBL" id="FMJE01000005">
    <property type="protein sequence ID" value="SCM82859.1"/>
    <property type="molecule type" value="Genomic_DNA"/>
</dbReference>
<sequence length="386" mass="43854">MNVVFLSPNFPSNYVHFCVNLRKLGANVLGIADEKYENLNQPLREALTEYYRVSDMHDYDQLVRAVGYFTHKYGKIDRFESHTEYWLATDARIRTDFNIPGIKNDTIAEIKHKSLMKQKFIEAGVEVAPGRVVRSLAEAEAFIREVGYPVVAKPDSGVGAAGTHKITTPAELTDLFGGGNSGEYFLEGFVQGKLYTFDGLVDSNGKPVFYTSHTYSAGIMETVNDDQDIYYYSLRKLPPNLEKAGLATLKAFGIRERFFHFEFFLTAKNKVVGLEVNMRPPGGFTMDMFNFANDINLYYEWPNIIMNGTTTLDYQRKYHCAYIGRKFNKNYVHSHEEIIGKYGQSVVQHEAVSGVFSAALGNYGYLVRSPELSEVMEIVEFIHQKE</sequence>
<reference evidence="6" key="1">
    <citation type="submission" date="2016-08" db="EMBL/GenBank/DDBJ databases">
        <authorList>
            <person name="Seilhamer J.J."/>
        </authorList>
    </citation>
    <scope>NUCLEOTIDE SEQUENCE</scope>
    <source>
        <strain evidence="6">86</strain>
    </source>
</reference>
<evidence type="ECO:0000256" key="1">
    <source>
        <dbReference type="ARBA" id="ARBA00022598"/>
    </source>
</evidence>
<proteinExistence type="predicted"/>
<dbReference type="PANTHER" id="PTHR43585:SF2">
    <property type="entry name" value="ATP-GRASP ENZYME FSQD"/>
    <property type="match status" value="1"/>
</dbReference>
<accession>A0A212LZN0</accession>
<dbReference type="GO" id="GO:0046872">
    <property type="term" value="F:metal ion binding"/>
    <property type="evidence" value="ECO:0007669"/>
    <property type="project" value="InterPro"/>
</dbReference>
<evidence type="ECO:0000256" key="2">
    <source>
        <dbReference type="ARBA" id="ARBA00022741"/>
    </source>
</evidence>
<feature type="domain" description="ATP-grasp" evidence="5">
    <location>
        <begin position="117"/>
        <end position="306"/>
    </location>
</feature>
<evidence type="ECO:0000256" key="4">
    <source>
        <dbReference type="PROSITE-ProRule" id="PRU00409"/>
    </source>
</evidence>
<dbReference type="Gene3D" id="3.40.50.20">
    <property type="match status" value="1"/>
</dbReference>
<dbReference type="RefSeq" id="WP_288185425.1">
    <property type="nucleotide sequence ID" value="NZ_LT608335.1"/>
</dbReference>
<name>A0A212LZN0_9FIRM</name>
<gene>
    <name evidence="6" type="ORF">KL86SPO_50631</name>
</gene>
<organism evidence="6">
    <name type="scientific">uncultured Sporomusa sp</name>
    <dbReference type="NCBI Taxonomy" id="307249"/>
    <lineage>
        <taxon>Bacteria</taxon>
        <taxon>Bacillati</taxon>
        <taxon>Bacillota</taxon>
        <taxon>Negativicutes</taxon>
        <taxon>Selenomonadales</taxon>
        <taxon>Sporomusaceae</taxon>
        <taxon>Sporomusa</taxon>
        <taxon>environmental samples</taxon>
    </lineage>
</organism>
<dbReference type="InterPro" id="IPR013815">
    <property type="entry name" value="ATP_grasp_subdomain_1"/>
</dbReference>
<dbReference type="SUPFAM" id="SSF56059">
    <property type="entry name" value="Glutathione synthetase ATP-binding domain-like"/>
    <property type="match status" value="1"/>
</dbReference>